<accession>A0A5N5WJT2</accession>
<feature type="region of interest" description="Disordered" evidence="1">
    <location>
        <begin position="81"/>
        <end position="149"/>
    </location>
</feature>
<protein>
    <submittedName>
        <fullName evidence="2">VPS4-associated protein 1</fullName>
    </submittedName>
</protein>
<feature type="region of interest" description="Disordered" evidence="1">
    <location>
        <begin position="170"/>
        <end position="190"/>
    </location>
</feature>
<dbReference type="PANTHER" id="PTHR28218">
    <property type="entry name" value="VPS4-ASSOCIATED PROTEIN 1"/>
    <property type="match status" value="1"/>
</dbReference>
<dbReference type="GO" id="GO:0005768">
    <property type="term" value="C:endosome"/>
    <property type="evidence" value="ECO:0007669"/>
    <property type="project" value="TreeGrafter"/>
</dbReference>
<feature type="compositionally biased region" description="Basic and acidic residues" evidence="1">
    <location>
        <begin position="111"/>
        <end position="133"/>
    </location>
</feature>
<dbReference type="GO" id="GO:0007034">
    <property type="term" value="P:vacuolar transport"/>
    <property type="evidence" value="ECO:0007669"/>
    <property type="project" value="TreeGrafter"/>
</dbReference>
<sequence>MSLQNIYHLRRVADTAAKSCYICHKPSSSVLITPDNKDFFYACPVHLNDRHFCSAIVDPEDQEKKRKEEALAREIEKVKKEYEEKQKRKKEKKEKKLEEVAKNQEGPSNSSDKKDGHGQSDEKERDEKIETLKKSASSESPSDDGPRIFALHKNFYQMRIDRLRNLEAAKRNRQRLQDPSFFPSVPSGGL</sequence>
<dbReference type="PANTHER" id="PTHR28218:SF1">
    <property type="entry name" value="VPS4-ASSOCIATED PROTEIN 1"/>
    <property type="match status" value="1"/>
</dbReference>
<dbReference type="Pfam" id="PF08432">
    <property type="entry name" value="Vfa1"/>
    <property type="match status" value="1"/>
</dbReference>
<gene>
    <name evidence="2" type="ORF">BDV29DRAFT_196503</name>
</gene>
<dbReference type="OrthoDB" id="2158714at2759"/>
<name>A0A5N5WJT2_9EURO</name>
<proteinExistence type="predicted"/>
<dbReference type="InterPro" id="IPR013640">
    <property type="entry name" value="Vfa1"/>
</dbReference>
<evidence type="ECO:0000256" key="1">
    <source>
        <dbReference type="SAM" id="MobiDB-lite"/>
    </source>
</evidence>
<organism evidence="2 3">
    <name type="scientific">Aspergillus leporis</name>
    <dbReference type="NCBI Taxonomy" id="41062"/>
    <lineage>
        <taxon>Eukaryota</taxon>
        <taxon>Fungi</taxon>
        <taxon>Dikarya</taxon>
        <taxon>Ascomycota</taxon>
        <taxon>Pezizomycotina</taxon>
        <taxon>Eurotiomycetes</taxon>
        <taxon>Eurotiomycetidae</taxon>
        <taxon>Eurotiales</taxon>
        <taxon>Aspergillaceae</taxon>
        <taxon>Aspergillus</taxon>
        <taxon>Aspergillus subgen. Circumdati</taxon>
    </lineage>
</organism>
<evidence type="ECO:0000313" key="2">
    <source>
        <dbReference type="EMBL" id="KAB8067352.1"/>
    </source>
</evidence>
<keyword evidence="3" id="KW-1185">Reference proteome</keyword>
<dbReference type="Proteomes" id="UP000326565">
    <property type="component" value="Unassembled WGS sequence"/>
</dbReference>
<evidence type="ECO:0000313" key="3">
    <source>
        <dbReference type="Proteomes" id="UP000326565"/>
    </source>
</evidence>
<dbReference type="AlphaFoldDB" id="A0A5N5WJT2"/>
<reference evidence="2 3" key="1">
    <citation type="submission" date="2019-04" db="EMBL/GenBank/DDBJ databases">
        <title>Friends and foes A comparative genomics study of 23 Aspergillus species from section Flavi.</title>
        <authorList>
            <consortium name="DOE Joint Genome Institute"/>
            <person name="Kjaerbolling I."/>
            <person name="Vesth T."/>
            <person name="Frisvad J.C."/>
            <person name="Nybo J.L."/>
            <person name="Theobald S."/>
            <person name="Kildgaard S."/>
            <person name="Isbrandt T."/>
            <person name="Kuo A."/>
            <person name="Sato A."/>
            <person name="Lyhne E.K."/>
            <person name="Kogle M.E."/>
            <person name="Wiebenga A."/>
            <person name="Kun R.S."/>
            <person name="Lubbers R.J."/>
            <person name="Makela M.R."/>
            <person name="Barry K."/>
            <person name="Chovatia M."/>
            <person name="Clum A."/>
            <person name="Daum C."/>
            <person name="Haridas S."/>
            <person name="He G."/>
            <person name="LaButti K."/>
            <person name="Lipzen A."/>
            <person name="Mondo S."/>
            <person name="Riley R."/>
            <person name="Salamov A."/>
            <person name="Simmons B.A."/>
            <person name="Magnuson J.K."/>
            <person name="Henrissat B."/>
            <person name="Mortensen U.H."/>
            <person name="Larsen T.O."/>
            <person name="Devries R.P."/>
            <person name="Grigoriev I.V."/>
            <person name="Machida M."/>
            <person name="Baker S.E."/>
            <person name="Andersen M.R."/>
        </authorList>
    </citation>
    <scope>NUCLEOTIDE SEQUENCE [LARGE SCALE GENOMIC DNA]</scope>
    <source>
        <strain evidence="2 3">CBS 151.66</strain>
    </source>
</reference>
<dbReference type="EMBL" id="ML732501">
    <property type="protein sequence ID" value="KAB8067352.1"/>
    <property type="molecule type" value="Genomic_DNA"/>
</dbReference>